<reference evidence="6 7" key="1">
    <citation type="submission" date="2024-01" db="EMBL/GenBank/DDBJ databases">
        <title>Genome assemblies of Stephania.</title>
        <authorList>
            <person name="Yang L."/>
        </authorList>
    </citation>
    <scope>NUCLEOTIDE SEQUENCE [LARGE SCALE GENOMIC DNA]</scope>
    <source>
        <strain evidence="6">JXDWG</strain>
        <tissue evidence="6">Leaf</tissue>
    </source>
</reference>
<evidence type="ECO:0000256" key="2">
    <source>
        <dbReference type="ARBA" id="ARBA00022729"/>
    </source>
</evidence>
<evidence type="ECO:0000256" key="5">
    <source>
        <dbReference type="SAM" id="SignalP"/>
    </source>
</evidence>
<keyword evidence="4" id="KW-0325">Glycoprotein</keyword>
<dbReference type="CDD" id="cd01837">
    <property type="entry name" value="SGNH_plant_lipase_like"/>
    <property type="match status" value="1"/>
</dbReference>
<dbReference type="SUPFAM" id="SSF52266">
    <property type="entry name" value="SGNH hydrolase"/>
    <property type="match status" value="1"/>
</dbReference>
<dbReference type="EMBL" id="JBBNAG010000005">
    <property type="protein sequence ID" value="KAK9132029.1"/>
    <property type="molecule type" value="Genomic_DNA"/>
</dbReference>
<dbReference type="Gene3D" id="3.40.50.1110">
    <property type="entry name" value="SGNH hydrolase"/>
    <property type="match status" value="1"/>
</dbReference>
<dbReference type="AlphaFoldDB" id="A0AAP0JDH8"/>
<dbReference type="PANTHER" id="PTHR22835:SF683">
    <property type="entry name" value="OS05G0506800 PROTEIN"/>
    <property type="match status" value="1"/>
</dbReference>
<accession>A0AAP0JDH8</accession>
<name>A0AAP0JDH8_9MAGN</name>
<keyword evidence="3" id="KW-0378">Hydrolase</keyword>
<evidence type="ECO:0000313" key="7">
    <source>
        <dbReference type="Proteomes" id="UP001419268"/>
    </source>
</evidence>
<keyword evidence="7" id="KW-1185">Reference proteome</keyword>
<dbReference type="Proteomes" id="UP001419268">
    <property type="component" value="Unassembled WGS sequence"/>
</dbReference>
<feature type="signal peptide" evidence="5">
    <location>
        <begin position="1"/>
        <end position="22"/>
    </location>
</feature>
<gene>
    <name evidence="6" type="ORF">Scep_011557</name>
</gene>
<evidence type="ECO:0000256" key="1">
    <source>
        <dbReference type="ARBA" id="ARBA00008668"/>
    </source>
</evidence>
<dbReference type="InterPro" id="IPR036514">
    <property type="entry name" value="SGNH_hydro_sf"/>
</dbReference>
<evidence type="ECO:0000313" key="6">
    <source>
        <dbReference type="EMBL" id="KAK9132029.1"/>
    </source>
</evidence>
<comment type="similarity">
    <text evidence="1">Belongs to the 'GDSL' lipolytic enzyme family.</text>
</comment>
<keyword evidence="2 5" id="KW-0732">Signal</keyword>
<evidence type="ECO:0000256" key="3">
    <source>
        <dbReference type="ARBA" id="ARBA00022801"/>
    </source>
</evidence>
<dbReference type="InterPro" id="IPR035669">
    <property type="entry name" value="SGNH_plant_lipase-like"/>
</dbReference>
<feature type="chain" id="PRO_5042882386" evidence="5">
    <location>
        <begin position="23"/>
        <end position="376"/>
    </location>
</feature>
<sequence>MASSSSFLRLILLFSLLFVIKAAKTASQRHRFTSIFSFGDSLADTGNYVLTNKTSRLGSLPYGETYFHRPSGRASNGRLVVDFVAEALGIPLLPPYLGSKNKVLTKGVNFAVSGATAVDVSFFIKKGFMYKTNLTLGVQLQWFQQLLPSLCGSPSNCKEFFKKSLFLVGEIGGNDYNHPFSQKRSVEEIRSIIPKVVHAISSAVNTLIGYGAVTLFVPGNLPIGCSAYYLTLHSSSNKVDYDTSGCLTSFNEFSKYHNNLLQKELKRLQVLHPNVTIIYGDYYNAAIDLYYSPSKLGFSKGGLRACCGGGGSYNFNTSALCGNPGFTVCEDPSSYVSWDGIHLTEAAYKWIANFLLQHSLLISKVTIVSSNNVSNI</sequence>
<dbReference type="Pfam" id="PF00657">
    <property type="entry name" value="Lipase_GDSL"/>
    <property type="match status" value="1"/>
</dbReference>
<organism evidence="6 7">
    <name type="scientific">Stephania cephalantha</name>
    <dbReference type="NCBI Taxonomy" id="152367"/>
    <lineage>
        <taxon>Eukaryota</taxon>
        <taxon>Viridiplantae</taxon>
        <taxon>Streptophyta</taxon>
        <taxon>Embryophyta</taxon>
        <taxon>Tracheophyta</taxon>
        <taxon>Spermatophyta</taxon>
        <taxon>Magnoliopsida</taxon>
        <taxon>Ranunculales</taxon>
        <taxon>Menispermaceae</taxon>
        <taxon>Menispermoideae</taxon>
        <taxon>Cissampelideae</taxon>
        <taxon>Stephania</taxon>
    </lineage>
</organism>
<proteinExistence type="inferred from homology"/>
<dbReference type="InterPro" id="IPR001087">
    <property type="entry name" value="GDSL"/>
</dbReference>
<comment type="caution">
    <text evidence="6">The sequence shown here is derived from an EMBL/GenBank/DDBJ whole genome shotgun (WGS) entry which is preliminary data.</text>
</comment>
<evidence type="ECO:0000256" key="4">
    <source>
        <dbReference type="ARBA" id="ARBA00023180"/>
    </source>
</evidence>
<dbReference type="PANTHER" id="PTHR22835">
    <property type="entry name" value="ZINC FINGER FYVE DOMAIN CONTAINING PROTEIN"/>
    <property type="match status" value="1"/>
</dbReference>
<dbReference type="GO" id="GO:0016788">
    <property type="term" value="F:hydrolase activity, acting on ester bonds"/>
    <property type="evidence" value="ECO:0007669"/>
    <property type="project" value="InterPro"/>
</dbReference>
<protein>
    <submittedName>
        <fullName evidence="6">Uncharacterized protein</fullName>
    </submittedName>
</protein>